<dbReference type="Gene3D" id="2.40.37.10">
    <property type="entry name" value="Lyase, Ornithine Decarboxylase, Chain A, domain 1"/>
    <property type="match status" value="1"/>
</dbReference>
<dbReference type="EMBL" id="ADBJ01000004">
    <property type="protein sequence ID" value="EFA85973.1"/>
    <property type="molecule type" value="Genomic_DNA"/>
</dbReference>
<dbReference type="InterPro" id="IPR009006">
    <property type="entry name" value="Ala_racemase/Decarboxylase_C"/>
</dbReference>
<dbReference type="GO" id="GO:0008836">
    <property type="term" value="F:diaminopimelate decarboxylase activity"/>
    <property type="evidence" value="ECO:0007669"/>
    <property type="project" value="InterPro"/>
</dbReference>
<feature type="active site" description="Proton donor" evidence="5">
    <location>
        <position position="352"/>
    </location>
</feature>
<dbReference type="FunCoup" id="D3AYE6">
    <property type="interactions" value="9"/>
</dbReference>
<dbReference type="InParanoid" id="D3AYE6"/>
<comment type="caution">
    <text evidence="9">The sequence shown here is derived from an EMBL/GenBank/DDBJ whole genome shotgun (WGS) entry which is preliminary data.</text>
</comment>
<evidence type="ECO:0000313" key="10">
    <source>
        <dbReference type="Proteomes" id="UP000001396"/>
    </source>
</evidence>
<dbReference type="AlphaFoldDB" id="D3AYE6"/>
<evidence type="ECO:0000256" key="6">
    <source>
        <dbReference type="RuleBase" id="RU003737"/>
    </source>
</evidence>
<dbReference type="SUPFAM" id="SSF51419">
    <property type="entry name" value="PLP-binding barrel"/>
    <property type="match status" value="1"/>
</dbReference>
<reference evidence="9 10" key="1">
    <citation type="journal article" date="2011" name="Genome Res.">
        <title>Phylogeny-wide analysis of social amoeba genomes highlights ancient origins for complex intercellular communication.</title>
        <authorList>
            <person name="Heidel A.J."/>
            <person name="Lawal H.M."/>
            <person name="Felder M."/>
            <person name="Schilde C."/>
            <person name="Helps N.R."/>
            <person name="Tunggal B."/>
            <person name="Rivero F."/>
            <person name="John U."/>
            <person name="Schleicher M."/>
            <person name="Eichinger L."/>
            <person name="Platzer M."/>
            <person name="Noegel A.A."/>
            <person name="Schaap P."/>
            <person name="Gloeckner G."/>
        </authorList>
    </citation>
    <scope>NUCLEOTIDE SEQUENCE [LARGE SCALE GENOMIC DNA]</scope>
    <source>
        <strain evidence="10">ATCC 26659 / Pp 5 / PN500</strain>
    </source>
</reference>
<keyword evidence="10" id="KW-1185">Reference proteome</keyword>
<dbReference type="CDD" id="cd06828">
    <property type="entry name" value="PLPDE_III_DapDC"/>
    <property type="match status" value="1"/>
</dbReference>
<dbReference type="PRINTS" id="PR01181">
    <property type="entry name" value="DAPDCRBXLASE"/>
</dbReference>
<keyword evidence="2" id="KW-0210">Decarboxylase</keyword>
<dbReference type="FunFam" id="3.20.20.10:FF:000003">
    <property type="entry name" value="Diaminopimelate decarboxylase"/>
    <property type="match status" value="1"/>
</dbReference>
<dbReference type="InterPro" id="IPR022643">
    <property type="entry name" value="De-COase2_C"/>
</dbReference>
<dbReference type="GeneID" id="31356736"/>
<dbReference type="InterPro" id="IPR000183">
    <property type="entry name" value="Orn/DAP/Arg_de-COase"/>
</dbReference>
<dbReference type="Gene3D" id="3.20.20.10">
    <property type="entry name" value="Alanine racemase"/>
    <property type="match status" value="1"/>
</dbReference>
<dbReference type="PANTHER" id="PTHR43727:SF2">
    <property type="entry name" value="GROUP IV DECARBOXYLASE"/>
    <property type="match status" value="1"/>
</dbReference>
<dbReference type="InterPro" id="IPR002986">
    <property type="entry name" value="DAP_deCOOHase_LysA"/>
</dbReference>
<comment type="cofactor">
    <cofactor evidence="1 5">
        <name>pyridoxal 5'-phosphate</name>
        <dbReference type="ChEBI" id="CHEBI:597326"/>
    </cofactor>
</comment>
<dbReference type="PANTHER" id="PTHR43727">
    <property type="entry name" value="DIAMINOPIMELATE DECARBOXYLASE"/>
    <property type="match status" value="1"/>
</dbReference>
<accession>D3AYE6</accession>
<feature type="modified residue" description="N6-(pyridoxal phosphate)lysine" evidence="5">
    <location>
        <position position="62"/>
    </location>
</feature>
<dbReference type="STRING" id="670386.D3AYE6"/>
<evidence type="ECO:0000256" key="3">
    <source>
        <dbReference type="ARBA" id="ARBA00022898"/>
    </source>
</evidence>
<feature type="domain" description="Orn/DAP/Arg decarboxylase 2 C-terminal" evidence="7">
    <location>
        <begin position="289"/>
        <end position="379"/>
    </location>
</feature>
<dbReference type="OMA" id="HGNAKSP"/>
<protein>
    <submittedName>
        <fullName evidence="9">Group IV decarboxylase</fullName>
    </submittedName>
</protein>
<keyword evidence="3 5" id="KW-0663">Pyridoxal phosphate</keyword>
<dbReference type="PRINTS" id="PR01179">
    <property type="entry name" value="ODADCRBXLASE"/>
</dbReference>
<name>D3AYE6_HETP5</name>
<dbReference type="SUPFAM" id="SSF50621">
    <property type="entry name" value="Alanine racemase C-terminal domain-like"/>
    <property type="match status" value="1"/>
</dbReference>
<dbReference type="Proteomes" id="UP000001396">
    <property type="component" value="Unassembled WGS sequence"/>
</dbReference>
<dbReference type="Pfam" id="PF02784">
    <property type="entry name" value="Orn_Arg_deC_N"/>
    <property type="match status" value="1"/>
</dbReference>
<sequence>MQPISEKQCIFSSEEIKKSIVTADNITPFHLYHGDRILENGKKMLSAFRQYFPSYTNFFAVKATPNPHILSLLKSIGMGVDCSSLAELLLAEKVGLKGNEIMFTSNNTPKSEYIKAYELGATINLDDITQIDYLHDALGGKMPEMVSLRYNPGPLKNGNCFIGKPQEAKFGLTGEQLFEAYAKLKSLGVSRFGLHCMVASNELKLEYFEETAVLLFETLVAVAKKLDIGFEMVNLGGGIGIPYRLDQTAVDFYRLAQLIDGQFQKIVVPAQLKQLPSIVTECGRVVTGPYGVLVTKAIHSKSIYREYIGVDACMANLMRPGMYNAYHYMSVLDSEKRDDQTTKKYDIVGSLCENNDKFAVDRELPVISRDDVIIIHDTGAHGHSMGFNYNGKLRSAEYILLGDQIKCIRRAETYDDLFRTLDFDLKL</sequence>
<organism evidence="9 10">
    <name type="scientific">Heterostelium pallidum (strain ATCC 26659 / Pp 5 / PN500)</name>
    <name type="common">Cellular slime mold</name>
    <name type="synonym">Polysphondylium pallidum</name>
    <dbReference type="NCBI Taxonomy" id="670386"/>
    <lineage>
        <taxon>Eukaryota</taxon>
        <taxon>Amoebozoa</taxon>
        <taxon>Evosea</taxon>
        <taxon>Eumycetozoa</taxon>
        <taxon>Dictyostelia</taxon>
        <taxon>Acytosteliales</taxon>
        <taxon>Acytosteliaceae</taxon>
        <taxon>Heterostelium</taxon>
    </lineage>
</organism>
<dbReference type="Pfam" id="PF00278">
    <property type="entry name" value="Orn_DAP_Arg_deC"/>
    <property type="match status" value="1"/>
</dbReference>
<gene>
    <name evidence="9" type="primary">ddcA</name>
    <name evidence="9" type="ORF">PPL_01206</name>
</gene>
<evidence type="ECO:0000259" key="7">
    <source>
        <dbReference type="Pfam" id="PF00278"/>
    </source>
</evidence>
<evidence type="ECO:0000256" key="5">
    <source>
        <dbReference type="PIRSR" id="PIRSR600183-50"/>
    </source>
</evidence>
<keyword evidence="4" id="KW-0456">Lyase</keyword>
<proteinExistence type="inferred from homology"/>
<evidence type="ECO:0000313" key="9">
    <source>
        <dbReference type="EMBL" id="EFA85973.1"/>
    </source>
</evidence>
<evidence type="ECO:0000259" key="8">
    <source>
        <dbReference type="Pfam" id="PF02784"/>
    </source>
</evidence>
<evidence type="ECO:0000256" key="2">
    <source>
        <dbReference type="ARBA" id="ARBA00022793"/>
    </source>
</evidence>
<evidence type="ECO:0000256" key="4">
    <source>
        <dbReference type="ARBA" id="ARBA00023239"/>
    </source>
</evidence>
<dbReference type="InterPro" id="IPR022644">
    <property type="entry name" value="De-COase2_N"/>
</dbReference>
<feature type="domain" description="Orn/DAP/Arg decarboxylase 2 N-terminal" evidence="8">
    <location>
        <begin position="44"/>
        <end position="287"/>
    </location>
</feature>
<dbReference type="InterPro" id="IPR029066">
    <property type="entry name" value="PLP-binding_barrel"/>
</dbReference>
<dbReference type="RefSeq" id="XP_020438079.1">
    <property type="nucleotide sequence ID" value="XM_020572221.1"/>
</dbReference>
<dbReference type="GO" id="GO:0009089">
    <property type="term" value="P:lysine biosynthetic process via diaminopimelate"/>
    <property type="evidence" value="ECO:0007669"/>
    <property type="project" value="InterPro"/>
</dbReference>
<evidence type="ECO:0000256" key="1">
    <source>
        <dbReference type="ARBA" id="ARBA00001933"/>
    </source>
</evidence>
<comment type="similarity">
    <text evidence="6">Belongs to the Orn/Lys/Arg decarboxylase class-II family.</text>
</comment>